<reference evidence="1" key="1">
    <citation type="submission" date="2023-10" db="EMBL/GenBank/DDBJ databases">
        <authorList>
            <person name="Hackl T."/>
        </authorList>
    </citation>
    <scope>NUCLEOTIDE SEQUENCE</scope>
</reference>
<dbReference type="AlphaFoldDB" id="A0AAI8V7N7"/>
<keyword evidence="2" id="KW-1185">Reference proteome</keyword>
<accession>A0AAI8V7N7</accession>
<evidence type="ECO:0000313" key="1">
    <source>
        <dbReference type="EMBL" id="CAJ2499850.1"/>
    </source>
</evidence>
<evidence type="ECO:0000313" key="2">
    <source>
        <dbReference type="Proteomes" id="UP001295740"/>
    </source>
</evidence>
<name>A0AAI8V7N7_9PEZI</name>
<organism evidence="1 2">
    <name type="scientific">Anthostomella pinea</name>
    <dbReference type="NCBI Taxonomy" id="933095"/>
    <lineage>
        <taxon>Eukaryota</taxon>
        <taxon>Fungi</taxon>
        <taxon>Dikarya</taxon>
        <taxon>Ascomycota</taxon>
        <taxon>Pezizomycotina</taxon>
        <taxon>Sordariomycetes</taxon>
        <taxon>Xylariomycetidae</taxon>
        <taxon>Xylariales</taxon>
        <taxon>Xylariaceae</taxon>
        <taxon>Anthostomella</taxon>
    </lineage>
</organism>
<dbReference type="EMBL" id="CAUWAG010000003">
    <property type="protein sequence ID" value="CAJ2499850.1"/>
    <property type="molecule type" value="Genomic_DNA"/>
</dbReference>
<proteinExistence type="predicted"/>
<gene>
    <name evidence="1" type="ORF">KHLLAP_LOCUS318</name>
</gene>
<protein>
    <submittedName>
        <fullName evidence="1">Uu.00g027030.m01.CDS01</fullName>
    </submittedName>
</protein>
<sequence length="266" mass="30689">MATQYFDELTIIDEHSNEPTQYVPGGNYARRNFYCFLQMVSSRLLYDSNILVLLGINRDTLLKLGHAVEQRYPLVIVIQDKKSGALVDYKGFRKIPTTWPAPLVVSRAAAYRGRFATRLPVIQVEVNLDVRPEIDRMLGLLLRLKPDTKKYGDGEDMYMVIRPEAHYCSSNLLRTILVRRFYEKQIRHGQYNTMPGPPYHGDIYELQHEPETVVNILRRRRGHAGMFIKMRSNAIDAVHRPFPQYSNEQVREARSVLQGLGLSLPG</sequence>
<dbReference type="Proteomes" id="UP001295740">
    <property type="component" value="Unassembled WGS sequence"/>
</dbReference>
<comment type="caution">
    <text evidence="1">The sequence shown here is derived from an EMBL/GenBank/DDBJ whole genome shotgun (WGS) entry which is preliminary data.</text>
</comment>